<organism evidence="2 3">
    <name type="scientific">Pisolithus tinctorius Marx 270</name>
    <dbReference type="NCBI Taxonomy" id="870435"/>
    <lineage>
        <taxon>Eukaryota</taxon>
        <taxon>Fungi</taxon>
        <taxon>Dikarya</taxon>
        <taxon>Basidiomycota</taxon>
        <taxon>Agaricomycotina</taxon>
        <taxon>Agaricomycetes</taxon>
        <taxon>Agaricomycetidae</taxon>
        <taxon>Boletales</taxon>
        <taxon>Sclerodermatineae</taxon>
        <taxon>Pisolithaceae</taxon>
        <taxon>Pisolithus</taxon>
    </lineage>
</organism>
<sequence length="132" mass="13851">MTHALNAHHREDMQSMDPNSIPPSAPSSFLSHASARSSSSLAVTSISRGKRKAKSIAMSEGGSKCSRPPSAKACAEEDHSSFIATITSRLDNFTHAIAAPLPPPPTTNALVDTAMDSSSIRSRQSRFGCSVG</sequence>
<dbReference type="InParanoid" id="A0A0C3PHS3"/>
<accession>A0A0C3PHS3</accession>
<dbReference type="EMBL" id="KN831958">
    <property type="protein sequence ID" value="KIO08031.1"/>
    <property type="molecule type" value="Genomic_DNA"/>
</dbReference>
<feature type="compositionally biased region" description="Low complexity" evidence="1">
    <location>
        <begin position="27"/>
        <end position="47"/>
    </location>
</feature>
<name>A0A0C3PHS3_PISTI</name>
<gene>
    <name evidence="2" type="ORF">M404DRAFT_23282</name>
</gene>
<evidence type="ECO:0000313" key="2">
    <source>
        <dbReference type="EMBL" id="KIO08031.1"/>
    </source>
</evidence>
<reference evidence="2 3" key="1">
    <citation type="submission" date="2014-04" db="EMBL/GenBank/DDBJ databases">
        <authorList>
            <consortium name="DOE Joint Genome Institute"/>
            <person name="Kuo A."/>
            <person name="Kohler A."/>
            <person name="Costa M.D."/>
            <person name="Nagy L.G."/>
            <person name="Floudas D."/>
            <person name="Copeland A."/>
            <person name="Barry K.W."/>
            <person name="Cichocki N."/>
            <person name="Veneault-Fourrey C."/>
            <person name="LaButti K."/>
            <person name="Lindquist E.A."/>
            <person name="Lipzen A."/>
            <person name="Lundell T."/>
            <person name="Morin E."/>
            <person name="Murat C."/>
            <person name="Sun H."/>
            <person name="Tunlid A."/>
            <person name="Henrissat B."/>
            <person name="Grigoriev I.V."/>
            <person name="Hibbett D.S."/>
            <person name="Martin F."/>
            <person name="Nordberg H.P."/>
            <person name="Cantor M.N."/>
            <person name="Hua S.X."/>
        </authorList>
    </citation>
    <scope>NUCLEOTIDE SEQUENCE [LARGE SCALE GENOMIC DNA]</scope>
    <source>
        <strain evidence="2 3">Marx 270</strain>
    </source>
</reference>
<keyword evidence="3" id="KW-1185">Reference proteome</keyword>
<protein>
    <submittedName>
        <fullName evidence="2">Uncharacterized protein</fullName>
    </submittedName>
</protein>
<dbReference type="AlphaFoldDB" id="A0A0C3PHS3"/>
<evidence type="ECO:0000256" key="1">
    <source>
        <dbReference type="SAM" id="MobiDB-lite"/>
    </source>
</evidence>
<reference evidence="3" key="2">
    <citation type="submission" date="2015-01" db="EMBL/GenBank/DDBJ databases">
        <title>Evolutionary Origins and Diversification of the Mycorrhizal Mutualists.</title>
        <authorList>
            <consortium name="DOE Joint Genome Institute"/>
            <consortium name="Mycorrhizal Genomics Consortium"/>
            <person name="Kohler A."/>
            <person name="Kuo A."/>
            <person name="Nagy L.G."/>
            <person name="Floudas D."/>
            <person name="Copeland A."/>
            <person name="Barry K.W."/>
            <person name="Cichocki N."/>
            <person name="Veneault-Fourrey C."/>
            <person name="LaButti K."/>
            <person name="Lindquist E.A."/>
            <person name="Lipzen A."/>
            <person name="Lundell T."/>
            <person name="Morin E."/>
            <person name="Murat C."/>
            <person name="Riley R."/>
            <person name="Ohm R."/>
            <person name="Sun H."/>
            <person name="Tunlid A."/>
            <person name="Henrissat B."/>
            <person name="Grigoriev I.V."/>
            <person name="Hibbett D.S."/>
            <person name="Martin F."/>
        </authorList>
    </citation>
    <scope>NUCLEOTIDE SEQUENCE [LARGE SCALE GENOMIC DNA]</scope>
    <source>
        <strain evidence="3">Marx 270</strain>
    </source>
</reference>
<dbReference type="Proteomes" id="UP000054217">
    <property type="component" value="Unassembled WGS sequence"/>
</dbReference>
<proteinExistence type="predicted"/>
<dbReference type="HOGENOM" id="CLU_1917914_0_0_1"/>
<feature type="region of interest" description="Disordered" evidence="1">
    <location>
        <begin position="1"/>
        <end position="77"/>
    </location>
</feature>
<evidence type="ECO:0000313" key="3">
    <source>
        <dbReference type="Proteomes" id="UP000054217"/>
    </source>
</evidence>